<dbReference type="Proteomes" id="UP000299102">
    <property type="component" value="Unassembled WGS sequence"/>
</dbReference>
<protein>
    <submittedName>
        <fullName evidence="1">Uncharacterized protein</fullName>
    </submittedName>
</protein>
<evidence type="ECO:0000313" key="1">
    <source>
        <dbReference type="EMBL" id="GBP19792.1"/>
    </source>
</evidence>
<reference evidence="1 2" key="1">
    <citation type="journal article" date="2019" name="Commun. Biol.">
        <title>The bagworm genome reveals a unique fibroin gene that provides high tensile strength.</title>
        <authorList>
            <person name="Kono N."/>
            <person name="Nakamura H."/>
            <person name="Ohtoshi R."/>
            <person name="Tomita M."/>
            <person name="Numata K."/>
            <person name="Arakawa K."/>
        </authorList>
    </citation>
    <scope>NUCLEOTIDE SEQUENCE [LARGE SCALE GENOMIC DNA]</scope>
</reference>
<accession>A0A4C1U0F4</accession>
<evidence type="ECO:0000313" key="2">
    <source>
        <dbReference type="Proteomes" id="UP000299102"/>
    </source>
</evidence>
<organism evidence="1 2">
    <name type="scientific">Eumeta variegata</name>
    <name type="common">Bagworm moth</name>
    <name type="synonym">Eumeta japonica</name>
    <dbReference type="NCBI Taxonomy" id="151549"/>
    <lineage>
        <taxon>Eukaryota</taxon>
        <taxon>Metazoa</taxon>
        <taxon>Ecdysozoa</taxon>
        <taxon>Arthropoda</taxon>
        <taxon>Hexapoda</taxon>
        <taxon>Insecta</taxon>
        <taxon>Pterygota</taxon>
        <taxon>Neoptera</taxon>
        <taxon>Endopterygota</taxon>
        <taxon>Lepidoptera</taxon>
        <taxon>Glossata</taxon>
        <taxon>Ditrysia</taxon>
        <taxon>Tineoidea</taxon>
        <taxon>Psychidae</taxon>
        <taxon>Oiketicinae</taxon>
        <taxon>Eumeta</taxon>
    </lineage>
</organism>
<comment type="caution">
    <text evidence="1">The sequence shown here is derived from an EMBL/GenBank/DDBJ whole genome shotgun (WGS) entry which is preliminary data.</text>
</comment>
<sequence length="110" mass="12507">MRYQYNDIYDRLCLRRGFPLAACRNELLAQHQLPERRRVRRCGLDRQTPSHLKQGALVTAMAKDGSRSENIAIGMAGPGSDLAVASEFDINISSNRTVIKIRIDRENSEY</sequence>
<proteinExistence type="predicted"/>
<dbReference type="EMBL" id="BGZK01000111">
    <property type="protein sequence ID" value="GBP19792.1"/>
    <property type="molecule type" value="Genomic_DNA"/>
</dbReference>
<dbReference type="AlphaFoldDB" id="A0A4C1U0F4"/>
<name>A0A4C1U0F4_EUMVA</name>
<gene>
    <name evidence="1" type="ORF">EVAR_8954_1</name>
</gene>
<keyword evidence="2" id="KW-1185">Reference proteome</keyword>